<dbReference type="EMBL" id="BJVY01000016">
    <property type="protein sequence ID" value="GEL71444.1"/>
    <property type="molecule type" value="Genomic_DNA"/>
</dbReference>
<sequence>MKNVPSSSLALLMTSDAFQTTPPPDAGPVYEAPAILWEQPFVALAQISQCNIPGESECIP</sequence>
<evidence type="ECO:0000313" key="2">
    <source>
        <dbReference type="Proteomes" id="UP000321224"/>
    </source>
</evidence>
<name>A0A511HDE4_9BACT</name>
<gene>
    <name evidence="1" type="ORF">MVI01_32280</name>
</gene>
<dbReference type="AlphaFoldDB" id="A0A511HDE4"/>
<dbReference type="Proteomes" id="UP000321224">
    <property type="component" value="Unassembled WGS sequence"/>
</dbReference>
<evidence type="ECO:0000313" key="1">
    <source>
        <dbReference type="EMBL" id="GEL71444.1"/>
    </source>
</evidence>
<organism evidence="1 2">
    <name type="scientific">Myxococcus virescens</name>
    <dbReference type="NCBI Taxonomy" id="83456"/>
    <lineage>
        <taxon>Bacteria</taxon>
        <taxon>Pseudomonadati</taxon>
        <taxon>Myxococcota</taxon>
        <taxon>Myxococcia</taxon>
        <taxon>Myxococcales</taxon>
        <taxon>Cystobacterineae</taxon>
        <taxon>Myxococcaceae</taxon>
        <taxon>Myxococcus</taxon>
    </lineage>
</organism>
<proteinExistence type="predicted"/>
<accession>A0A511HDE4</accession>
<reference evidence="1 2" key="1">
    <citation type="submission" date="2019-07" db="EMBL/GenBank/DDBJ databases">
        <title>Whole genome shotgun sequence of Myxococcus virescens NBRC 100334.</title>
        <authorList>
            <person name="Hosoyama A."/>
            <person name="Uohara A."/>
            <person name="Ohji S."/>
            <person name="Ichikawa N."/>
        </authorList>
    </citation>
    <scope>NUCLEOTIDE SEQUENCE [LARGE SCALE GENOMIC DNA]</scope>
    <source>
        <strain evidence="1 2">NBRC 100334</strain>
    </source>
</reference>
<protein>
    <submittedName>
        <fullName evidence="1">Uncharacterized protein</fullName>
    </submittedName>
</protein>
<comment type="caution">
    <text evidence="1">The sequence shown here is derived from an EMBL/GenBank/DDBJ whole genome shotgun (WGS) entry which is preliminary data.</text>
</comment>